<dbReference type="InterPro" id="IPR036291">
    <property type="entry name" value="NAD(P)-bd_dom_sf"/>
</dbReference>
<evidence type="ECO:0000256" key="3">
    <source>
        <dbReference type="RuleBase" id="RU000363"/>
    </source>
</evidence>
<dbReference type="PRINTS" id="PR00081">
    <property type="entry name" value="GDHRDH"/>
</dbReference>
<dbReference type="EMBL" id="BORT01000003">
    <property type="protein sequence ID" value="GIO46226.1"/>
    <property type="molecule type" value="Genomic_DNA"/>
</dbReference>
<reference evidence="4 5" key="1">
    <citation type="submission" date="2021-03" db="EMBL/GenBank/DDBJ databases">
        <title>Antimicrobial resistance genes in bacteria isolated from Japanese honey, and their potential for conferring macrolide and lincosamide resistance in the American foulbrood pathogen Paenibacillus larvae.</title>
        <authorList>
            <person name="Okamoto M."/>
            <person name="Kumagai M."/>
            <person name="Kanamori H."/>
            <person name="Takamatsu D."/>
        </authorList>
    </citation>
    <scope>NUCLEOTIDE SEQUENCE [LARGE SCALE GENOMIC DNA]</scope>
    <source>
        <strain evidence="4 5">J34TS1</strain>
    </source>
</reference>
<evidence type="ECO:0000313" key="5">
    <source>
        <dbReference type="Proteomes" id="UP000682811"/>
    </source>
</evidence>
<keyword evidence="2" id="KW-0560">Oxidoreductase</keyword>
<organism evidence="4 5">
    <name type="scientific">Paenibacillus azoreducens</name>
    <dbReference type="NCBI Taxonomy" id="116718"/>
    <lineage>
        <taxon>Bacteria</taxon>
        <taxon>Bacillati</taxon>
        <taxon>Bacillota</taxon>
        <taxon>Bacilli</taxon>
        <taxon>Bacillales</taxon>
        <taxon>Paenibacillaceae</taxon>
        <taxon>Paenibacillus</taxon>
    </lineage>
</organism>
<dbReference type="Proteomes" id="UP000682811">
    <property type="component" value="Unassembled WGS sequence"/>
</dbReference>
<sequence>MGIMNEKIAVITGAGSGLGASLAQKLSCLGYYICLLGRNKPKLERTAKTLTHGYSIYEVDVSSKQWVTQIIQSIQDNIGSIHLLINNAGVGFFDAAENLSEDSIHQMIDINLKGTIFCTQEVLKGMKQSNEGIIVNIVSTAGLEGKVTESVYCASKFGVRGFTESLALELKKTPISVSAVYMGGMKTEFWDGVFSDEQTQKLMDPNDIADIIIDNIKPRKFLTVTEVVIKNQK</sequence>
<gene>
    <name evidence="4" type="ORF">J34TS1_09910</name>
</gene>
<dbReference type="InterPro" id="IPR002347">
    <property type="entry name" value="SDR_fam"/>
</dbReference>
<evidence type="ECO:0000313" key="4">
    <source>
        <dbReference type="EMBL" id="GIO46226.1"/>
    </source>
</evidence>
<dbReference type="Pfam" id="PF00106">
    <property type="entry name" value="adh_short"/>
    <property type="match status" value="1"/>
</dbReference>
<dbReference type="Gene3D" id="3.40.50.720">
    <property type="entry name" value="NAD(P)-binding Rossmann-like Domain"/>
    <property type="match status" value="1"/>
</dbReference>
<dbReference type="SUPFAM" id="SSF51735">
    <property type="entry name" value="NAD(P)-binding Rossmann-fold domains"/>
    <property type="match status" value="1"/>
</dbReference>
<proteinExistence type="inferred from homology"/>
<dbReference type="PROSITE" id="PS00061">
    <property type="entry name" value="ADH_SHORT"/>
    <property type="match status" value="1"/>
</dbReference>
<dbReference type="GO" id="GO:0016491">
    <property type="term" value="F:oxidoreductase activity"/>
    <property type="evidence" value="ECO:0007669"/>
    <property type="project" value="UniProtKB-KW"/>
</dbReference>
<dbReference type="PRINTS" id="PR00080">
    <property type="entry name" value="SDRFAMILY"/>
</dbReference>
<comment type="similarity">
    <text evidence="1 3">Belongs to the short-chain dehydrogenases/reductases (SDR) family.</text>
</comment>
<dbReference type="InterPro" id="IPR020904">
    <property type="entry name" value="Sc_DH/Rdtase_CS"/>
</dbReference>
<name>A0A920CMF5_9BACL</name>
<dbReference type="PANTHER" id="PTHR42901:SF1">
    <property type="entry name" value="ALCOHOL DEHYDROGENASE"/>
    <property type="match status" value="1"/>
</dbReference>
<dbReference type="CDD" id="cd05233">
    <property type="entry name" value="SDR_c"/>
    <property type="match status" value="1"/>
</dbReference>
<dbReference type="AlphaFoldDB" id="A0A920CMF5"/>
<dbReference type="PANTHER" id="PTHR42901">
    <property type="entry name" value="ALCOHOL DEHYDROGENASE"/>
    <property type="match status" value="1"/>
</dbReference>
<accession>A0A920CMF5</accession>
<evidence type="ECO:0000256" key="1">
    <source>
        <dbReference type="ARBA" id="ARBA00006484"/>
    </source>
</evidence>
<comment type="caution">
    <text evidence="4">The sequence shown here is derived from an EMBL/GenBank/DDBJ whole genome shotgun (WGS) entry which is preliminary data.</text>
</comment>
<keyword evidence="5" id="KW-1185">Reference proteome</keyword>
<evidence type="ECO:0000256" key="2">
    <source>
        <dbReference type="ARBA" id="ARBA00023002"/>
    </source>
</evidence>
<protein>
    <submittedName>
        <fullName evidence="4">Oxidoreductase</fullName>
    </submittedName>
</protein>